<feature type="transmembrane region" description="Helical" evidence="7">
    <location>
        <begin position="26"/>
        <end position="45"/>
    </location>
</feature>
<dbReference type="GO" id="GO:0015535">
    <property type="term" value="F:fucose:proton symporter activity"/>
    <property type="evidence" value="ECO:0007669"/>
    <property type="project" value="InterPro"/>
</dbReference>
<evidence type="ECO:0000259" key="8">
    <source>
        <dbReference type="PROSITE" id="PS50850"/>
    </source>
</evidence>
<keyword evidence="3" id="KW-1003">Cell membrane</keyword>
<evidence type="ECO:0000313" key="9">
    <source>
        <dbReference type="EMBL" id="QER67156.1"/>
    </source>
</evidence>
<dbReference type="CDD" id="cd17394">
    <property type="entry name" value="MFS_FucP_like"/>
    <property type="match status" value="1"/>
</dbReference>
<keyword evidence="5 7" id="KW-1133">Transmembrane helix</keyword>
<evidence type="ECO:0000313" key="10">
    <source>
        <dbReference type="Proteomes" id="UP000325295"/>
    </source>
</evidence>
<feature type="transmembrane region" description="Helical" evidence="7">
    <location>
        <begin position="118"/>
        <end position="135"/>
    </location>
</feature>
<reference evidence="9 10" key="1">
    <citation type="submission" date="2019-09" db="EMBL/GenBank/DDBJ databases">
        <title>Complete Genome Sequence of Lactobacillus nenjiangensis SH-Y15, isolated from sauerkraut.</title>
        <authorList>
            <person name="Yang H."/>
        </authorList>
    </citation>
    <scope>NUCLEOTIDE SEQUENCE [LARGE SCALE GENOMIC DNA]</scope>
    <source>
        <strain evidence="9 10">SH-Y15</strain>
    </source>
</reference>
<organism evidence="9 10">
    <name type="scientific">Paucilactobacillus nenjiangensis</name>
    <dbReference type="NCBI Taxonomy" id="1296540"/>
    <lineage>
        <taxon>Bacteria</taxon>
        <taxon>Bacillati</taxon>
        <taxon>Bacillota</taxon>
        <taxon>Bacilli</taxon>
        <taxon>Lactobacillales</taxon>
        <taxon>Lactobacillaceae</taxon>
        <taxon>Paucilactobacillus</taxon>
    </lineage>
</organism>
<feature type="transmembrane region" description="Helical" evidence="7">
    <location>
        <begin position="65"/>
        <end position="86"/>
    </location>
</feature>
<dbReference type="PANTHER" id="PTHR43702:SF11">
    <property type="entry name" value="L-FUCOSE-PROTON SYMPORTER"/>
    <property type="match status" value="1"/>
</dbReference>
<feature type="transmembrane region" description="Helical" evidence="7">
    <location>
        <begin position="274"/>
        <end position="295"/>
    </location>
</feature>
<dbReference type="EMBL" id="CP043939">
    <property type="protein sequence ID" value="QER67156.1"/>
    <property type="molecule type" value="Genomic_DNA"/>
</dbReference>
<dbReference type="PROSITE" id="PS50850">
    <property type="entry name" value="MFS"/>
    <property type="match status" value="1"/>
</dbReference>
<evidence type="ECO:0000256" key="5">
    <source>
        <dbReference type="ARBA" id="ARBA00022989"/>
    </source>
</evidence>
<feature type="transmembrane region" description="Helical" evidence="7">
    <location>
        <begin position="301"/>
        <end position="320"/>
    </location>
</feature>
<feature type="transmembrane region" description="Helical" evidence="7">
    <location>
        <begin position="93"/>
        <end position="112"/>
    </location>
</feature>
<keyword evidence="6 7" id="KW-0472">Membrane</keyword>
<dbReference type="Pfam" id="PF07690">
    <property type="entry name" value="MFS_1"/>
    <property type="match status" value="1"/>
</dbReference>
<dbReference type="NCBIfam" id="TIGR00885">
    <property type="entry name" value="fucP"/>
    <property type="match status" value="1"/>
</dbReference>
<feature type="transmembrane region" description="Helical" evidence="7">
    <location>
        <begin position="212"/>
        <end position="231"/>
    </location>
</feature>
<feature type="domain" description="Major facilitator superfamily (MFS) profile" evidence="8">
    <location>
        <begin position="1"/>
        <end position="443"/>
    </location>
</feature>
<dbReference type="InterPro" id="IPR050375">
    <property type="entry name" value="MFS_TsgA-like"/>
</dbReference>
<evidence type="ECO:0000256" key="3">
    <source>
        <dbReference type="ARBA" id="ARBA00022475"/>
    </source>
</evidence>
<dbReference type="GO" id="GO:0005886">
    <property type="term" value="C:plasma membrane"/>
    <property type="evidence" value="ECO:0007669"/>
    <property type="project" value="UniProtKB-SubCell"/>
</dbReference>
<feature type="transmembrane region" description="Helical" evidence="7">
    <location>
        <begin position="356"/>
        <end position="377"/>
    </location>
</feature>
<comment type="subcellular location">
    <subcellularLocation>
        <location evidence="1">Cell inner membrane</location>
        <topology evidence="1">Multi-pass membrane protein</topology>
    </subcellularLocation>
</comment>
<evidence type="ECO:0000256" key="6">
    <source>
        <dbReference type="ARBA" id="ARBA00023136"/>
    </source>
</evidence>
<keyword evidence="4 7" id="KW-0812">Transmembrane</keyword>
<feature type="transmembrane region" description="Helical" evidence="7">
    <location>
        <begin position="332"/>
        <end position="350"/>
    </location>
</feature>
<evidence type="ECO:0000256" key="1">
    <source>
        <dbReference type="ARBA" id="ARBA00004429"/>
    </source>
</evidence>
<keyword evidence="10" id="KW-1185">Reference proteome</keyword>
<feature type="transmembrane region" description="Helical" evidence="7">
    <location>
        <begin position="419"/>
        <end position="438"/>
    </location>
</feature>
<proteinExistence type="predicted"/>
<feature type="transmembrane region" description="Helical" evidence="7">
    <location>
        <begin position="156"/>
        <end position="179"/>
    </location>
</feature>
<dbReference type="PANTHER" id="PTHR43702">
    <property type="entry name" value="L-FUCOSE-PROTON SYMPORTER"/>
    <property type="match status" value="1"/>
</dbReference>
<evidence type="ECO:0000256" key="7">
    <source>
        <dbReference type="SAM" id="Phobius"/>
    </source>
</evidence>
<accession>A0A5P1X022</accession>
<evidence type="ECO:0000256" key="2">
    <source>
        <dbReference type="ARBA" id="ARBA00022448"/>
    </source>
</evidence>
<feature type="transmembrane region" description="Helical" evidence="7">
    <location>
        <begin position="389"/>
        <end position="407"/>
    </location>
</feature>
<evidence type="ECO:0000256" key="4">
    <source>
        <dbReference type="ARBA" id="ARBA00022692"/>
    </source>
</evidence>
<dbReference type="InterPro" id="IPR011701">
    <property type="entry name" value="MFS"/>
</dbReference>
<dbReference type="RefSeq" id="WP_150203819.1">
    <property type="nucleotide sequence ID" value="NZ_CP043939.1"/>
</dbReference>
<dbReference type="OrthoDB" id="9795150at2"/>
<sequence>MEATVVPEKKHGWVQLSDGYLNKTPLLQFIIVCLIFPMWGCAASLNDILITQFKTVFTLNDASTAFVQTAFYGGYFLIAIPASLIIKKSSYKIAIMTGLVFYIIGCTIFFPASHFATYSMFLVAIFAIAVGLSFLETSCDTYVSMMGPKKSSIMRLNIANTLIPLGDIMGIVLGKFLIFGKISSISEKMANMHGAERVAYGEKMLQLTLQPYKYILIVLLVLLIILAVTPMPHAKATSISRTDGDEVEDKPTLKETIKYLWSNTRFKKGVFTQFIYAGMQTTVWSFTIRLALNLIHMSDSAAATFMIWSYVSWFVGKLVANMFMTKFSSTGVLTWFSALGVICLIVTFTVPNVTAVYAAVLTSFFFGPEWPTIYAHTLDTVTDKKHTETAGAIIVMSLIGGAIMPFVQGLVSDLSGSMQFSFIVPALCYVFITGYFFLEHRYEKLQLNK</sequence>
<dbReference type="KEGG" id="lnn:F0161_04260"/>
<dbReference type="Gene3D" id="1.20.1250.20">
    <property type="entry name" value="MFS general substrate transporter like domains"/>
    <property type="match status" value="2"/>
</dbReference>
<protein>
    <submittedName>
        <fullName evidence="9">L-fucose:H+ symporter permease</fullName>
    </submittedName>
</protein>
<dbReference type="InterPro" id="IPR005275">
    <property type="entry name" value="Lfuc_symporter_FucP"/>
</dbReference>
<keyword evidence="2" id="KW-0813">Transport</keyword>
<dbReference type="SUPFAM" id="SSF103473">
    <property type="entry name" value="MFS general substrate transporter"/>
    <property type="match status" value="1"/>
</dbReference>
<dbReference type="InterPro" id="IPR020846">
    <property type="entry name" value="MFS_dom"/>
</dbReference>
<dbReference type="AlphaFoldDB" id="A0A5P1X022"/>
<dbReference type="InterPro" id="IPR036259">
    <property type="entry name" value="MFS_trans_sf"/>
</dbReference>
<name>A0A5P1X022_9LACO</name>
<dbReference type="Proteomes" id="UP000325295">
    <property type="component" value="Chromosome"/>
</dbReference>
<gene>
    <name evidence="9" type="primary">fucP</name>
    <name evidence="9" type="ORF">F0161_04260</name>
</gene>